<feature type="region of interest" description="Disordered" evidence="1">
    <location>
        <begin position="27"/>
        <end position="52"/>
    </location>
</feature>
<evidence type="ECO:0000313" key="2">
    <source>
        <dbReference type="EnsemblPlants" id="MELO3C029400.2.1"/>
    </source>
</evidence>
<accession>A0A9I9E6D7</accession>
<reference evidence="2" key="1">
    <citation type="submission" date="2023-03" db="UniProtKB">
        <authorList>
            <consortium name="EnsemblPlants"/>
        </authorList>
    </citation>
    <scope>IDENTIFICATION</scope>
</reference>
<proteinExistence type="predicted"/>
<dbReference type="AlphaFoldDB" id="A0A9I9E6D7"/>
<organism evidence="2">
    <name type="scientific">Cucumis melo</name>
    <name type="common">Muskmelon</name>
    <dbReference type="NCBI Taxonomy" id="3656"/>
    <lineage>
        <taxon>Eukaryota</taxon>
        <taxon>Viridiplantae</taxon>
        <taxon>Streptophyta</taxon>
        <taxon>Embryophyta</taxon>
        <taxon>Tracheophyta</taxon>
        <taxon>Spermatophyta</taxon>
        <taxon>Magnoliopsida</taxon>
        <taxon>eudicotyledons</taxon>
        <taxon>Gunneridae</taxon>
        <taxon>Pentapetalae</taxon>
        <taxon>rosids</taxon>
        <taxon>fabids</taxon>
        <taxon>Cucurbitales</taxon>
        <taxon>Cucurbitaceae</taxon>
        <taxon>Benincaseae</taxon>
        <taxon>Cucumis</taxon>
    </lineage>
</organism>
<sequence>GLISVFFGRDEGQKALEIEFSRANPSAFSAEMEDREVKKPRTRAISGSSSAE</sequence>
<name>A0A9I9E6D7_CUCME</name>
<evidence type="ECO:0000256" key="1">
    <source>
        <dbReference type="SAM" id="MobiDB-lite"/>
    </source>
</evidence>
<protein>
    <submittedName>
        <fullName evidence="2">Uncharacterized protein</fullName>
    </submittedName>
</protein>
<dbReference type="EnsemblPlants" id="MELO3C029400.2.1">
    <property type="protein sequence ID" value="MELO3C029400.2.1"/>
    <property type="gene ID" value="MELO3C029400.2"/>
</dbReference>
<dbReference type="Gramene" id="MELO3C029400.2.1">
    <property type="protein sequence ID" value="MELO3C029400.2.1"/>
    <property type="gene ID" value="MELO3C029400.2"/>
</dbReference>